<feature type="compositionally biased region" description="Basic residues" evidence="1">
    <location>
        <begin position="28"/>
        <end position="40"/>
    </location>
</feature>
<evidence type="ECO:0000313" key="2">
    <source>
        <dbReference type="EnsemblMetazoa" id="ADIR014709-PA"/>
    </source>
</evidence>
<dbReference type="VEuPathDB" id="VectorBase:ADIR014709"/>
<sequence>MLELLDCAGKFSGLSAGREQQDNNNKQAKYRRSVQRHTNHNNRTSPTPGGFSRAAATPAARARFGRIACAVELYKIVIKLRDERTEAGKCYCCRWEGKKTQNPAPQTIHR</sequence>
<evidence type="ECO:0000313" key="3">
    <source>
        <dbReference type="Proteomes" id="UP000075884"/>
    </source>
</evidence>
<name>A0A182NXZ6_9DIPT</name>
<organism evidence="2 3">
    <name type="scientific">Anopheles dirus</name>
    <dbReference type="NCBI Taxonomy" id="7168"/>
    <lineage>
        <taxon>Eukaryota</taxon>
        <taxon>Metazoa</taxon>
        <taxon>Ecdysozoa</taxon>
        <taxon>Arthropoda</taxon>
        <taxon>Hexapoda</taxon>
        <taxon>Insecta</taxon>
        <taxon>Pterygota</taxon>
        <taxon>Neoptera</taxon>
        <taxon>Endopterygota</taxon>
        <taxon>Diptera</taxon>
        <taxon>Nematocera</taxon>
        <taxon>Culicoidea</taxon>
        <taxon>Culicidae</taxon>
        <taxon>Anophelinae</taxon>
        <taxon>Anopheles</taxon>
    </lineage>
</organism>
<dbReference type="EnsemblMetazoa" id="ADIR014709-RA">
    <property type="protein sequence ID" value="ADIR014709-PA"/>
    <property type="gene ID" value="ADIR014709"/>
</dbReference>
<reference evidence="2" key="2">
    <citation type="submission" date="2020-05" db="UniProtKB">
        <authorList>
            <consortium name="EnsemblMetazoa"/>
        </authorList>
    </citation>
    <scope>IDENTIFICATION</scope>
    <source>
        <strain evidence="2">WRAIR2</strain>
    </source>
</reference>
<evidence type="ECO:0000256" key="1">
    <source>
        <dbReference type="SAM" id="MobiDB-lite"/>
    </source>
</evidence>
<feature type="region of interest" description="Disordered" evidence="1">
    <location>
        <begin position="14"/>
        <end position="57"/>
    </location>
</feature>
<accession>A0A182NXZ6</accession>
<reference evidence="3" key="1">
    <citation type="submission" date="2013-03" db="EMBL/GenBank/DDBJ databases">
        <title>The Genome Sequence of Anopheles dirus WRAIR2.</title>
        <authorList>
            <consortium name="The Broad Institute Genomics Platform"/>
            <person name="Neafsey D.E."/>
            <person name="Walton C."/>
            <person name="Walker B."/>
            <person name="Young S.K."/>
            <person name="Zeng Q."/>
            <person name="Gargeya S."/>
            <person name="Fitzgerald M."/>
            <person name="Haas B."/>
            <person name="Abouelleil A."/>
            <person name="Allen A.W."/>
            <person name="Alvarado L."/>
            <person name="Arachchi H.M."/>
            <person name="Berlin A.M."/>
            <person name="Chapman S.B."/>
            <person name="Gainer-Dewar J."/>
            <person name="Goldberg J."/>
            <person name="Griggs A."/>
            <person name="Gujja S."/>
            <person name="Hansen M."/>
            <person name="Howarth C."/>
            <person name="Imamovic A."/>
            <person name="Ireland A."/>
            <person name="Larimer J."/>
            <person name="McCowan C."/>
            <person name="Murphy C."/>
            <person name="Pearson M."/>
            <person name="Poon T.W."/>
            <person name="Priest M."/>
            <person name="Roberts A."/>
            <person name="Saif S."/>
            <person name="Shea T."/>
            <person name="Sisk P."/>
            <person name="Sykes S."/>
            <person name="Wortman J."/>
            <person name="Nusbaum C."/>
            <person name="Birren B."/>
        </authorList>
    </citation>
    <scope>NUCLEOTIDE SEQUENCE [LARGE SCALE GENOMIC DNA]</scope>
    <source>
        <strain evidence="3">WRAIR2</strain>
    </source>
</reference>
<keyword evidence="3" id="KW-1185">Reference proteome</keyword>
<dbReference type="Proteomes" id="UP000075884">
    <property type="component" value="Unassembled WGS sequence"/>
</dbReference>
<proteinExistence type="predicted"/>
<dbReference type="AlphaFoldDB" id="A0A182NXZ6"/>
<protein>
    <submittedName>
        <fullName evidence="2">Uncharacterized protein</fullName>
    </submittedName>
</protein>